<dbReference type="CDD" id="cd04301">
    <property type="entry name" value="NAT_SF"/>
    <property type="match status" value="1"/>
</dbReference>
<keyword evidence="2" id="KW-0963">Cytoplasm</keyword>
<dbReference type="PANTHER" id="PTHR43420:SF44">
    <property type="entry name" value="ACETYLTRANSFERASE YPEA"/>
    <property type="match status" value="1"/>
</dbReference>
<gene>
    <name evidence="6" type="ORF">SAMN04488542_12427</name>
</gene>
<keyword evidence="6" id="KW-0687">Ribonucleoprotein</keyword>
<keyword evidence="6" id="KW-0689">Ribosomal protein</keyword>
<dbReference type="GO" id="GO:0008080">
    <property type="term" value="F:N-acetyltransferase activity"/>
    <property type="evidence" value="ECO:0007669"/>
    <property type="project" value="InterPro"/>
</dbReference>
<dbReference type="PANTHER" id="PTHR43420">
    <property type="entry name" value="ACETYLTRANSFERASE"/>
    <property type="match status" value="1"/>
</dbReference>
<dbReference type="GO" id="GO:0005840">
    <property type="term" value="C:ribosome"/>
    <property type="evidence" value="ECO:0007669"/>
    <property type="project" value="UniProtKB-KW"/>
</dbReference>
<comment type="similarity">
    <text evidence="1">Belongs to the acetyltransferase family. RimI subfamily.</text>
</comment>
<keyword evidence="3 6" id="KW-0808">Transferase</keyword>
<dbReference type="InterPro" id="IPR050680">
    <property type="entry name" value="YpeA/RimI_acetyltransf"/>
</dbReference>
<reference evidence="6 7" key="1">
    <citation type="submission" date="2016-10" db="EMBL/GenBank/DDBJ databases">
        <authorList>
            <person name="de Groot N.N."/>
        </authorList>
    </citation>
    <scope>NUCLEOTIDE SEQUENCE [LARGE SCALE GENOMIC DNA]</scope>
    <source>
        <strain evidence="6 7">DSM 28129</strain>
    </source>
</reference>
<evidence type="ECO:0000256" key="3">
    <source>
        <dbReference type="ARBA" id="ARBA00022679"/>
    </source>
</evidence>
<accession>A0A1G7QZD7</accession>
<dbReference type="EMBL" id="FNBG01000024">
    <property type="protein sequence ID" value="SDG03873.1"/>
    <property type="molecule type" value="Genomic_DNA"/>
</dbReference>
<dbReference type="RefSeq" id="WP_245742547.1">
    <property type="nucleotide sequence ID" value="NZ_FNBG01000024.1"/>
</dbReference>
<dbReference type="AlphaFoldDB" id="A0A1G7QZD7"/>
<dbReference type="Gene3D" id="3.40.630.30">
    <property type="match status" value="1"/>
</dbReference>
<name>A0A1G7QZD7_9BACL</name>
<evidence type="ECO:0000256" key="2">
    <source>
        <dbReference type="ARBA" id="ARBA00022490"/>
    </source>
</evidence>
<dbReference type="STRING" id="670482.SAMN04488542_12427"/>
<sequence length="178" mass="20420">MCALRERVSGNVVFRSMTLDDIPDIMIIEHESFTLPWSEEAFRNELTHNHFARYLIMEYNGKPIGYAGMWTIVDEAHITNIAVRAGYRGQHLGERLLNEIMDWASDLGMLRMTLEVRVSNYVAQSLYGKMGFVPAGTRKGYYSDNNEDALIMWSDLPGADLDFDEEESSVGEGRERNW</sequence>
<evidence type="ECO:0000256" key="4">
    <source>
        <dbReference type="ARBA" id="ARBA00023315"/>
    </source>
</evidence>
<dbReference type="Proteomes" id="UP000198972">
    <property type="component" value="Unassembled WGS sequence"/>
</dbReference>
<proteinExistence type="inferred from homology"/>
<keyword evidence="7" id="KW-1185">Reference proteome</keyword>
<evidence type="ECO:0000313" key="6">
    <source>
        <dbReference type="EMBL" id="SDG03873.1"/>
    </source>
</evidence>
<dbReference type="NCBIfam" id="TIGR01575">
    <property type="entry name" value="rimI"/>
    <property type="match status" value="1"/>
</dbReference>
<organism evidence="6 7">
    <name type="scientific">Fontibacillus panacisegetis</name>
    <dbReference type="NCBI Taxonomy" id="670482"/>
    <lineage>
        <taxon>Bacteria</taxon>
        <taxon>Bacillati</taxon>
        <taxon>Bacillota</taxon>
        <taxon>Bacilli</taxon>
        <taxon>Bacillales</taxon>
        <taxon>Paenibacillaceae</taxon>
        <taxon>Fontibacillus</taxon>
    </lineage>
</organism>
<evidence type="ECO:0000259" key="5">
    <source>
        <dbReference type="PROSITE" id="PS51186"/>
    </source>
</evidence>
<protein>
    <submittedName>
        <fullName evidence="6">[SSU ribosomal protein S18P]-alanine acetyltransferase</fullName>
    </submittedName>
</protein>
<dbReference type="InterPro" id="IPR006464">
    <property type="entry name" value="AcTrfase_RimI/Ard1"/>
</dbReference>
<dbReference type="InterPro" id="IPR000182">
    <property type="entry name" value="GNAT_dom"/>
</dbReference>
<dbReference type="PROSITE" id="PS51186">
    <property type="entry name" value="GNAT"/>
    <property type="match status" value="1"/>
</dbReference>
<dbReference type="SUPFAM" id="SSF55729">
    <property type="entry name" value="Acyl-CoA N-acyltransferases (Nat)"/>
    <property type="match status" value="1"/>
</dbReference>
<dbReference type="Pfam" id="PF00583">
    <property type="entry name" value="Acetyltransf_1"/>
    <property type="match status" value="1"/>
</dbReference>
<evidence type="ECO:0000313" key="7">
    <source>
        <dbReference type="Proteomes" id="UP000198972"/>
    </source>
</evidence>
<evidence type="ECO:0000256" key="1">
    <source>
        <dbReference type="ARBA" id="ARBA00005395"/>
    </source>
</evidence>
<dbReference type="InterPro" id="IPR016181">
    <property type="entry name" value="Acyl_CoA_acyltransferase"/>
</dbReference>
<feature type="domain" description="N-acetyltransferase" evidence="5">
    <location>
        <begin position="12"/>
        <end position="157"/>
    </location>
</feature>
<keyword evidence="4" id="KW-0012">Acyltransferase</keyword>